<comment type="caution">
    <text evidence="1">The sequence shown here is derived from an EMBL/GenBank/DDBJ whole genome shotgun (WGS) entry which is preliminary data.</text>
</comment>
<dbReference type="PANTHER" id="PTHR30121">
    <property type="entry name" value="UNCHARACTERIZED PROTEIN YJGR-RELATED"/>
    <property type="match status" value="1"/>
</dbReference>
<keyword evidence="2" id="KW-1185">Reference proteome</keyword>
<dbReference type="SUPFAM" id="SSF52540">
    <property type="entry name" value="P-loop containing nucleoside triphosphate hydrolases"/>
    <property type="match status" value="1"/>
</dbReference>
<name>A0ABX1LI80_9ACTN</name>
<reference evidence="1 2" key="1">
    <citation type="submission" date="2020-04" db="EMBL/GenBank/DDBJ databases">
        <title>MicrobeNet Type strains.</title>
        <authorList>
            <person name="Nicholson A.C."/>
        </authorList>
    </citation>
    <scope>NUCLEOTIDE SEQUENCE [LARGE SCALE GENOMIC DNA]</scope>
    <source>
        <strain evidence="1 2">ATCC BAA-330</strain>
    </source>
</reference>
<dbReference type="InterPro" id="IPR027417">
    <property type="entry name" value="P-loop_NTPase"/>
</dbReference>
<organism evidence="1 2">
    <name type="scientific">Tsukamurella columbiensis</name>
    <dbReference type="NCBI Taxonomy" id="128509"/>
    <lineage>
        <taxon>Bacteria</taxon>
        <taxon>Bacillati</taxon>
        <taxon>Actinomycetota</taxon>
        <taxon>Actinomycetes</taxon>
        <taxon>Mycobacteriales</taxon>
        <taxon>Tsukamurellaceae</taxon>
        <taxon>Tsukamurella</taxon>
    </lineage>
</organism>
<evidence type="ECO:0000313" key="1">
    <source>
        <dbReference type="EMBL" id="NMD57989.1"/>
    </source>
</evidence>
<dbReference type="RefSeq" id="WP_191834226.1">
    <property type="nucleotide sequence ID" value="NZ_JABARZ010000025.1"/>
</dbReference>
<evidence type="ECO:0008006" key="3">
    <source>
        <dbReference type="Google" id="ProtNLM"/>
    </source>
</evidence>
<protein>
    <recommendedName>
        <fullName evidence="3">AAA-like domain-containing protein</fullName>
    </recommendedName>
</protein>
<dbReference type="PANTHER" id="PTHR30121:SF12">
    <property type="entry name" value="TYPE IV SECRETION SYSTEM PROTEIN CAGE"/>
    <property type="match status" value="1"/>
</dbReference>
<proteinExistence type="predicted"/>
<gene>
    <name evidence="1" type="ORF">HHU10_20430</name>
</gene>
<dbReference type="InterPro" id="IPR051162">
    <property type="entry name" value="T4SS_component"/>
</dbReference>
<dbReference type="Gene3D" id="3.40.50.300">
    <property type="entry name" value="P-loop containing nucleotide triphosphate hydrolases"/>
    <property type="match status" value="2"/>
</dbReference>
<sequence>MTTVLPGRHAQSATDDHGVGLRLDAGELSVEAMRRKNAVKQAQASMLKPTMTERERDDLEDLARTGSGPKRLHARILINRDNVRRQRQRDAQERGVSFDVPLLESSRQGFIGRGGGRMATIERMPEWRATTAQLPGLFPWAIGSNSPIVGTPVGTHQESGQIVAFDPLSWYAAGLISAPAAFILALNGFGKSTLARRIVVGDCAHGDVPLLLGDIKPDYRAVVEALDGQVIDFGFGASKINPLGVGALGQILNRGLPAEVEAAVRLEIESRQVLVTASLLEMVRGGRLEDFEETMIAAGLRQLYRSGNFKGNKAPLLADLLNVFRDGPQDLVEASGAYDGTAEDHFGGRATDQYFDATLRLRQTLTAVIAGPFGSIFNAPTSEQLDITSGRPICIDISRIPEGNGKLRAAALMTCWAEGFASIKGANILADQGVIPQMNYHAVMDELARVLSAGGGVVDRTDEITRTQRTDGVATTMITHTIKDLEAFDSHAERQKALGFIERARVKIYGPIPPDEVERNRAVTHFSKKEAANLSAWAASGNPIDDPLSQNDPVRRVASGTGKFLLKAGESDTQPGIPFKLDVVPTETNSHMHATSKRFEHRMAAATQ</sequence>
<dbReference type="Proteomes" id="UP000556611">
    <property type="component" value="Unassembled WGS sequence"/>
</dbReference>
<evidence type="ECO:0000313" key="2">
    <source>
        <dbReference type="Proteomes" id="UP000556611"/>
    </source>
</evidence>
<dbReference type="EMBL" id="JABARZ010000025">
    <property type="protein sequence ID" value="NMD57989.1"/>
    <property type="molecule type" value="Genomic_DNA"/>
</dbReference>
<accession>A0ABX1LI80</accession>